<evidence type="ECO:0000313" key="2">
    <source>
        <dbReference type="EMBL" id="PQO27111.1"/>
    </source>
</evidence>
<name>A0A2S8F4M9_9BACT</name>
<dbReference type="EMBL" id="PUIB01000028">
    <property type="protein sequence ID" value="PQO27111.1"/>
    <property type="molecule type" value="Genomic_DNA"/>
</dbReference>
<evidence type="ECO:0000256" key="1">
    <source>
        <dbReference type="SAM" id="MobiDB-lite"/>
    </source>
</evidence>
<reference evidence="2 3" key="1">
    <citation type="submission" date="2018-02" db="EMBL/GenBank/DDBJ databases">
        <title>Comparative genomes isolates from brazilian mangrove.</title>
        <authorList>
            <person name="Araujo J.E."/>
            <person name="Taketani R.G."/>
            <person name="Silva M.C.P."/>
            <person name="Loureco M.V."/>
            <person name="Andreote F.D."/>
        </authorList>
    </citation>
    <scope>NUCLEOTIDE SEQUENCE [LARGE SCALE GENOMIC DNA]</scope>
    <source>
        <strain evidence="2 3">NAP PRIS-MGV</strain>
    </source>
</reference>
<proteinExistence type="predicted"/>
<dbReference type="AlphaFoldDB" id="A0A2S8F4M9"/>
<gene>
    <name evidence="2" type="ORF">C5Y98_28080</name>
</gene>
<sequence length="102" mass="11667">MARKVANRKELRAQVEAAEAAEAQEDGAPKKKKAKRKSRSKKTTEVRMKMFWGVFNQSMKRVALYEFDQKEEAEAKAADLSKAGKPQHFVQKVKETIEEVVE</sequence>
<dbReference type="RefSeq" id="WP_105359684.1">
    <property type="nucleotide sequence ID" value="NZ_PUIB01000028.1"/>
</dbReference>
<comment type="caution">
    <text evidence="2">The sequence shown here is derived from an EMBL/GenBank/DDBJ whole genome shotgun (WGS) entry which is preliminary data.</text>
</comment>
<feature type="compositionally biased region" description="Basic residues" evidence="1">
    <location>
        <begin position="30"/>
        <end position="41"/>
    </location>
</feature>
<evidence type="ECO:0000313" key="3">
    <source>
        <dbReference type="Proteomes" id="UP000239388"/>
    </source>
</evidence>
<accession>A0A2S8F4M9</accession>
<dbReference type="Proteomes" id="UP000239388">
    <property type="component" value="Unassembled WGS sequence"/>
</dbReference>
<organism evidence="2 3">
    <name type="scientific">Blastopirellula marina</name>
    <dbReference type="NCBI Taxonomy" id="124"/>
    <lineage>
        <taxon>Bacteria</taxon>
        <taxon>Pseudomonadati</taxon>
        <taxon>Planctomycetota</taxon>
        <taxon>Planctomycetia</taxon>
        <taxon>Pirellulales</taxon>
        <taxon>Pirellulaceae</taxon>
        <taxon>Blastopirellula</taxon>
    </lineage>
</organism>
<protein>
    <submittedName>
        <fullName evidence="2">Uncharacterized protein</fullName>
    </submittedName>
</protein>
<feature type="region of interest" description="Disordered" evidence="1">
    <location>
        <begin position="1"/>
        <end position="43"/>
    </location>
</feature>